<sequence length="352" mass="41683">MSYINQNLSQMEATQHKAASVSATVDQQTHASDMMISDSTGTSSNGDEENQDERWIAVFLNKPGNQIFVEIDEQYLTDRFNLVGLNKYFDEKMSTMLRYMTDDENFLKSEYPRMNNHEIERLERNCAKFYGMIHARYILTYQGQYDMMTLYREFIFGKCPRTACESHPLLPLGLYDVPDKDTFKLYCPMCEDVYLPKYIAQSCNDFDAHNGSKLNDYKRFQDRFGYEVEEHLVHRDSELKDGENLDSEGDDLNIINQVYRFNTEIDGCYFGSTFPHFFLLQYPRVITDKQKPKQRYVPRVYDIDLNYNSMILRYQELKRLQLEEKIQKEVDPKLINKKGVFNNKTYLNDLFM</sequence>
<dbReference type="InterPro" id="IPR016149">
    <property type="entry name" value="Casein_kin_II_reg-sub_N"/>
</dbReference>
<evidence type="ECO:0000256" key="4">
    <source>
        <dbReference type="SAM" id="MobiDB-lite"/>
    </source>
</evidence>
<dbReference type="GO" id="GO:0006359">
    <property type="term" value="P:regulation of transcription by RNA polymerase III"/>
    <property type="evidence" value="ECO:0007669"/>
    <property type="project" value="UniProtKB-ARBA"/>
</dbReference>
<dbReference type="AlphaFoldDB" id="A0A1B7TD48"/>
<dbReference type="GO" id="GO:0042790">
    <property type="term" value="P:nucleolar large rRNA transcription by RNA polymerase I"/>
    <property type="evidence" value="ECO:0007669"/>
    <property type="project" value="UniProtKB-ARBA"/>
</dbReference>
<name>A0A1B7TD48_9ASCO</name>
<evidence type="ECO:0000313" key="5">
    <source>
        <dbReference type="EMBL" id="OBA26641.1"/>
    </source>
</evidence>
<dbReference type="SUPFAM" id="SSF57798">
    <property type="entry name" value="Casein kinase II beta subunit"/>
    <property type="match status" value="2"/>
</dbReference>
<dbReference type="PRINTS" id="PR00472">
    <property type="entry name" value="CASNKINASEII"/>
</dbReference>
<evidence type="ECO:0000256" key="2">
    <source>
        <dbReference type="ARBA" id="ARBA00045899"/>
    </source>
</evidence>
<organism evidence="5 6">
    <name type="scientific">Hanseniaspora valbyensis NRRL Y-1626</name>
    <dbReference type="NCBI Taxonomy" id="766949"/>
    <lineage>
        <taxon>Eukaryota</taxon>
        <taxon>Fungi</taxon>
        <taxon>Dikarya</taxon>
        <taxon>Ascomycota</taxon>
        <taxon>Saccharomycotina</taxon>
        <taxon>Saccharomycetes</taxon>
        <taxon>Saccharomycodales</taxon>
        <taxon>Saccharomycodaceae</taxon>
        <taxon>Hanseniaspora</taxon>
    </lineage>
</organism>
<proteinExistence type="inferred from homology"/>
<dbReference type="PANTHER" id="PTHR11740">
    <property type="entry name" value="CASEIN KINASE II SUBUNIT BETA"/>
    <property type="match status" value="1"/>
</dbReference>
<dbReference type="GO" id="GO:0006356">
    <property type="term" value="P:regulation of transcription by RNA polymerase I"/>
    <property type="evidence" value="ECO:0007669"/>
    <property type="project" value="UniProtKB-ARBA"/>
</dbReference>
<protein>
    <recommendedName>
        <fullName evidence="3">Casein kinase II subunit beta</fullName>
        <shortName evidence="3">CK II beta</shortName>
    </recommendedName>
</protein>
<dbReference type="GO" id="GO:0032545">
    <property type="term" value="C:CURI complex"/>
    <property type="evidence" value="ECO:0007669"/>
    <property type="project" value="UniProtKB-ARBA"/>
</dbReference>
<dbReference type="Gene3D" id="2.20.25.20">
    <property type="match status" value="1"/>
</dbReference>
<keyword evidence="5" id="KW-0418">Kinase</keyword>
<keyword evidence="6" id="KW-1185">Reference proteome</keyword>
<comment type="similarity">
    <text evidence="1 3">Belongs to the casein kinase 2 subunit beta family.</text>
</comment>
<dbReference type="GO" id="GO:0005737">
    <property type="term" value="C:cytoplasm"/>
    <property type="evidence" value="ECO:0007669"/>
    <property type="project" value="TreeGrafter"/>
</dbReference>
<comment type="caution">
    <text evidence="5">The sequence shown here is derived from an EMBL/GenBank/DDBJ whole genome shotgun (WGS) entry which is preliminary data.</text>
</comment>
<dbReference type="GO" id="GO:0032040">
    <property type="term" value="C:small-subunit processome"/>
    <property type="evidence" value="ECO:0007669"/>
    <property type="project" value="UniProtKB-ARBA"/>
</dbReference>
<accession>A0A1B7TD48</accession>
<dbReference type="Gene3D" id="1.10.1820.10">
    <property type="entry name" value="protein kinase ck2 holoenzyme, chain C, domain 1"/>
    <property type="match status" value="1"/>
</dbReference>
<dbReference type="SMART" id="SM01085">
    <property type="entry name" value="CK_II_beta"/>
    <property type="match status" value="1"/>
</dbReference>
<dbReference type="Proteomes" id="UP000092321">
    <property type="component" value="Unassembled WGS sequence"/>
</dbReference>
<evidence type="ECO:0000256" key="1">
    <source>
        <dbReference type="ARBA" id="ARBA00006941"/>
    </source>
</evidence>
<dbReference type="FunFam" id="2.20.25.20:FF:000001">
    <property type="entry name" value="Casein kinase II subunit beta"/>
    <property type="match status" value="1"/>
</dbReference>
<feature type="compositionally biased region" description="Polar residues" evidence="4">
    <location>
        <begin position="21"/>
        <end position="45"/>
    </location>
</feature>
<dbReference type="Pfam" id="PF01214">
    <property type="entry name" value="CK_II_beta"/>
    <property type="match status" value="2"/>
</dbReference>
<evidence type="ECO:0000313" key="6">
    <source>
        <dbReference type="Proteomes" id="UP000092321"/>
    </source>
</evidence>
<dbReference type="InterPro" id="IPR000704">
    <property type="entry name" value="Casein_kinase_II_reg-sub"/>
</dbReference>
<reference evidence="6" key="1">
    <citation type="journal article" date="2016" name="Proc. Natl. Acad. Sci. U.S.A.">
        <title>Comparative genomics of biotechnologically important yeasts.</title>
        <authorList>
            <person name="Riley R."/>
            <person name="Haridas S."/>
            <person name="Wolfe K.H."/>
            <person name="Lopes M.R."/>
            <person name="Hittinger C.T."/>
            <person name="Goeker M."/>
            <person name="Salamov A.A."/>
            <person name="Wisecaver J.H."/>
            <person name="Long T.M."/>
            <person name="Calvey C.H."/>
            <person name="Aerts A.L."/>
            <person name="Barry K.W."/>
            <person name="Choi C."/>
            <person name="Clum A."/>
            <person name="Coughlan A.Y."/>
            <person name="Deshpande S."/>
            <person name="Douglass A.P."/>
            <person name="Hanson S.J."/>
            <person name="Klenk H.-P."/>
            <person name="LaButti K.M."/>
            <person name="Lapidus A."/>
            <person name="Lindquist E.A."/>
            <person name="Lipzen A.M."/>
            <person name="Meier-Kolthoff J.P."/>
            <person name="Ohm R.A."/>
            <person name="Otillar R.P."/>
            <person name="Pangilinan J.L."/>
            <person name="Peng Y."/>
            <person name="Rokas A."/>
            <person name="Rosa C.A."/>
            <person name="Scheuner C."/>
            <person name="Sibirny A.A."/>
            <person name="Slot J.C."/>
            <person name="Stielow J.B."/>
            <person name="Sun H."/>
            <person name="Kurtzman C.P."/>
            <person name="Blackwell M."/>
            <person name="Grigoriev I.V."/>
            <person name="Jeffries T.W."/>
        </authorList>
    </citation>
    <scope>NUCLEOTIDE SEQUENCE [LARGE SCALE GENOMIC DNA]</scope>
    <source>
        <strain evidence="6">NRRL Y-1626</strain>
    </source>
</reference>
<dbReference type="GO" id="GO:0034456">
    <property type="term" value="C:UTP-C complex"/>
    <property type="evidence" value="ECO:0007669"/>
    <property type="project" value="UniProtKB-ARBA"/>
</dbReference>
<comment type="function">
    <text evidence="2 3">Regulatory subunit of casein kinase II/CK2. As part of the kinase complex regulates the basal catalytic activity of the alpha subunit a constitutively active serine/threonine-protein kinase that phosphorylates a large number of substrates containing acidic residues C-terminal to the phosphorylated serine or threonine.</text>
</comment>
<dbReference type="GO" id="GO:0016301">
    <property type="term" value="F:kinase activity"/>
    <property type="evidence" value="ECO:0007669"/>
    <property type="project" value="UniProtKB-KW"/>
</dbReference>
<evidence type="ECO:0000256" key="3">
    <source>
        <dbReference type="RuleBase" id="RU361268"/>
    </source>
</evidence>
<dbReference type="EMBL" id="LXPE01000015">
    <property type="protein sequence ID" value="OBA26641.1"/>
    <property type="molecule type" value="Genomic_DNA"/>
</dbReference>
<dbReference type="OrthoDB" id="3971593at2759"/>
<gene>
    <name evidence="5" type="ORF">HANVADRAFT_52953</name>
</gene>
<dbReference type="PANTHER" id="PTHR11740:SF39">
    <property type="entry name" value="CASEIN KINASE II SUBUNIT BETA"/>
    <property type="match status" value="1"/>
</dbReference>
<dbReference type="GO" id="GO:0005654">
    <property type="term" value="C:nucleoplasm"/>
    <property type="evidence" value="ECO:0007669"/>
    <property type="project" value="UniProtKB-ARBA"/>
</dbReference>
<dbReference type="InterPro" id="IPR035991">
    <property type="entry name" value="Casein_kinase_II_beta-like"/>
</dbReference>
<dbReference type="GO" id="GO:0060962">
    <property type="term" value="P:regulation of ribosomal protein gene transcription by RNA polymerase II"/>
    <property type="evidence" value="ECO:0007669"/>
    <property type="project" value="UniProtKB-ARBA"/>
</dbReference>
<keyword evidence="5" id="KW-0808">Transferase</keyword>
<comment type="subunit">
    <text evidence="3">Tetramer of two alpha and two beta subunits.</text>
</comment>
<dbReference type="GO" id="GO:0030291">
    <property type="term" value="F:protein serine/threonine kinase inhibitor activity"/>
    <property type="evidence" value="ECO:0007669"/>
    <property type="project" value="UniProtKB-ARBA"/>
</dbReference>
<feature type="region of interest" description="Disordered" evidence="4">
    <location>
        <begin position="19"/>
        <end position="49"/>
    </location>
</feature>
<dbReference type="GO" id="GO:0005956">
    <property type="term" value="C:protein kinase CK2 complex"/>
    <property type="evidence" value="ECO:0007669"/>
    <property type="project" value="UniProtKB-UniRule"/>
</dbReference>